<gene>
    <name evidence="2" type="ORF">JOB18_044723</name>
</gene>
<feature type="compositionally biased region" description="Basic and acidic residues" evidence="1">
    <location>
        <begin position="1"/>
        <end position="10"/>
    </location>
</feature>
<comment type="caution">
    <text evidence="2">The sequence shown here is derived from an EMBL/GenBank/DDBJ whole genome shotgun (WGS) entry which is preliminary data.</text>
</comment>
<accession>A0AAV6T204</accession>
<feature type="compositionally biased region" description="Basic and acidic residues" evidence="1">
    <location>
        <begin position="68"/>
        <end position="88"/>
    </location>
</feature>
<evidence type="ECO:0000256" key="1">
    <source>
        <dbReference type="SAM" id="MobiDB-lite"/>
    </source>
</evidence>
<protein>
    <submittedName>
        <fullName evidence="2">Uncharacterized protein</fullName>
    </submittedName>
</protein>
<reference evidence="2 3" key="1">
    <citation type="journal article" date="2021" name="Sci. Rep.">
        <title>Chromosome anchoring in Senegalese sole (Solea senegalensis) reveals sex-associated markers and genome rearrangements in flatfish.</title>
        <authorList>
            <person name="Guerrero-Cozar I."/>
            <person name="Gomez-Garrido J."/>
            <person name="Berbel C."/>
            <person name="Martinez-Blanch J.F."/>
            <person name="Alioto T."/>
            <person name="Claros M.G."/>
            <person name="Gagnaire P.A."/>
            <person name="Manchado M."/>
        </authorList>
    </citation>
    <scope>NUCLEOTIDE SEQUENCE [LARGE SCALE GENOMIC DNA]</scope>
    <source>
        <strain evidence="2">Sse05_10M</strain>
    </source>
</reference>
<sequence length="88" mass="9893">MGASRARSDKGIAFQTTRRVGTQLKRVENPADESVGGRDGTRGVRTRWIPTLMAVNVHSRKNSPSSNQKEKRRENKQQDNELRGSKCL</sequence>
<feature type="region of interest" description="Disordered" evidence="1">
    <location>
        <begin position="1"/>
        <end position="88"/>
    </location>
</feature>
<dbReference type="EMBL" id="JAGKHQ010000002">
    <property type="protein sequence ID" value="KAG7523352.1"/>
    <property type="molecule type" value="Genomic_DNA"/>
</dbReference>
<evidence type="ECO:0000313" key="3">
    <source>
        <dbReference type="Proteomes" id="UP000693946"/>
    </source>
</evidence>
<dbReference type="Proteomes" id="UP000693946">
    <property type="component" value="Linkage Group LG10"/>
</dbReference>
<organism evidence="2 3">
    <name type="scientific">Solea senegalensis</name>
    <name type="common">Senegalese sole</name>
    <dbReference type="NCBI Taxonomy" id="28829"/>
    <lineage>
        <taxon>Eukaryota</taxon>
        <taxon>Metazoa</taxon>
        <taxon>Chordata</taxon>
        <taxon>Craniata</taxon>
        <taxon>Vertebrata</taxon>
        <taxon>Euteleostomi</taxon>
        <taxon>Actinopterygii</taxon>
        <taxon>Neopterygii</taxon>
        <taxon>Teleostei</taxon>
        <taxon>Neoteleostei</taxon>
        <taxon>Acanthomorphata</taxon>
        <taxon>Carangaria</taxon>
        <taxon>Pleuronectiformes</taxon>
        <taxon>Pleuronectoidei</taxon>
        <taxon>Soleidae</taxon>
        <taxon>Solea</taxon>
    </lineage>
</organism>
<evidence type="ECO:0000313" key="2">
    <source>
        <dbReference type="EMBL" id="KAG7523352.1"/>
    </source>
</evidence>
<keyword evidence="3" id="KW-1185">Reference proteome</keyword>
<dbReference type="AlphaFoldDB" id="A0AAV6T204"/>
<feature type="compositionally biased region" description="Basic and acidic residues" evidence="1">
    <location>
        <begin position="25"/>
        <end position="42"/>
    </location>
</feature>
<name>A0AAV6T204_SOLSE</name>
<proteinExistence type="predicted"/>